<accession>A0ABS8YKF0</accession>
<protein>
    <submittedName>
        <fullName evidence="1">Uncharacterized protein</fullName>
    </submittedName>
</protein>
<sequence>MMEIEAFKTLRGIGKKSVKAQIGGFCPEDGRRSWFGGHRASVQSP</sequence>
<dbReference type="RefSeq" id="WP_233698063.1">
    <property type="nucleotide sequence ID" value="NZ_JAJNBZ010000019.1"/>
</dbReference>
<keyword evidence="2" id="KW-1185">Reference proteome</keyword>
<dbReference type="Proteomes" id="UP001199916">
    <property type="component" value="Unassembled WGS sequence"/>
</dbReference>
<comment type="caution">
    <text evidence="1">The sequence shown here is derived from an EMBL/GenBank/DDBJ whole genome shotgun (WGS) entry which is preliminary data.</text>
</comment>
<dbReference type="EMBL" id="JAJNBZ010000019">
    <property type="protein sequence ID" value="MCE5171659.1"/>
    <property type="molecule type" value="Genomic_DNA"/>
</dbReference>
<organism evidence="1 2">
    <name type="scientific">Paenibacillus profundus</name>
    <dbReference type="NCBI Taxonomy" id="1173085"/>
    <lineage>
        <taxon>Bacteria</taxon>
        <taxon>Bacillati</taxon>
        <taxon>Bacillota</taxon>
        <taxon>Bacilli</taxon>
        <taxon>Bacillales</taxon>
        <taxon>Paenibacillaceae</taxon>
        <taxon>Paenibacillus</taxon>
    </lineage>
</organism>
<evidence type="ECO:0000313" key="1">
    <source>
        <dbReference type="EMBL" id="MCE5171659.1"/>
    </source>
</evidence>
<gene>
    <name evidence="1" type="ORF">LQV63_20450</name>
</gene>
<name>A0ABS8YKF0_9BACL</name>
<proteinExistence type="predicted"/>
<evidence type="ECO:0000313" key="2">
    <source>
        <dbReference type="Proteomes" id="UP001199916"/>
    </source>
</evidence>
<reference evidence="1 2" key="1">
    <citation type="submission" date="2021-11" db="EMBL/GenBank/DDBJ databases">
        <title>Draft genome sequence of Paenibacillus profundus YoMME, a new Gram-positive bacteria with exoelectrogenic properties.</title>
        <authorList>
            <person name="Hubenova Y."/>
            <person name="Hubenova E."/>
            <person name="Manasiev Y."/>
            <person name="Peykov S."/>
            <person name="Mitov M."/>
        </authorList>
    </citation>
    <scope>NUCLEOTIDE SEQUENCE [LARGE SCALE GENOMIC DNA]</scope>
    <source>
        <strain evidence="1 2">YoMME</strain>
    </source>
</reference>